<evidence type="ECO:0000256" key="5">
    <source>
        <dbReference type="ARBA" id="ARBA00022833"/>
    </source>
</evidence>
<dbReference type="GO" id="GO:0016020">
    <property type="term" value="C:membrane"/>
    <property type="evidence" value="ECO:0007669"/>
    <property type="project" value="UniProtKB-SubCell"/>
</dbReference>
<evidence type="ECO:0000313" key="13">
    <source>
        <dbReference type="EMBL" id="JAG35680.1"/>
    </source>
</evidence>
<keyword evidence="7 10" id="KW-0472">Membrane</keyword>
<keyword evidence="11" id="KW-0732">Signal</keyword>
<dbReference type="SMART" id="SM00184">
    <property type="entry name" value="RING"/>
    <property type="match status" value="1"/>
</dbReference>
<organism evidence="13">
    <name type="scientific">Lygus hesperus</name>
    <name type="common">Western plant bug</name>
    <dbReference type="NCBI Taxonomy" id="30085"/>
    <lineage>
        <taxon>Eukaryota</taxon>
        <taxon>Metazoa</taxon>
        <taxon>Ecdysozoa</taxon>
        <taxon>Arthropoda</taxon>
        <taxon>Hexapoda</taxon>
        <taxon>Insecta</taxon>
        <taxon>Pterygota</taxon>
        <taxon>Neoptera</taxon>
        <taxon>Paraneoptera</taxon>
        <taxon>Hemiptera</taxon>
        <taxon>Heteroptera</taxon>
        <taxon>Panheteroptera</taxon>
        <taxon>Cimicomorpha</taxon>
        <taxon>Miridae</taxon>
        <taxon>Mirini</taxon>
        <taxon>Lygus</taxon>
    </lineage>
</organism>
<comment type="subcellular location">
    <subcellularLocation>
        <location evidence="1">Membrane</location>
        <topology evidence="1">Single-pass membrane protein</topology>
    </subcellularLocation>
</comment>
<reference evidence="13" key="1">
    <citation type="journal article" date="2014" name="PLoS ONE">
        <title>Transcriptome-Based Identification of ABC Transporters in the Western Tarnished Plant Bug Lygus hesperus.</title>
        <authorList>
            <person name="Hull J.J."/>
            <person name="Chaney K."/>
            <person name="Geib S.M."/>
            <person name="Fabrick J.A."/>
            <person name="Brent C.S."/>
            <person name="Walsh D."/>
            <person name="Lavine L.C."/>
        </authorList>
    </citation>
    <scope>NUCLEOTIDE SEQUENCE</scope>
</reference>
<keyword evidence="5" id="KW-0862">Zinc</keyword>
<dbReference type="Gene3D" id="3.30.40.10">
    <property type="entry name" value="Zinc/RING finger domain, C3HC4 (zinc finger)"/>
    <property type="match status" value="1"/>
</dbReference>
<feature type="region of interest" description="Disordered" evidence="9">
    <location>
        <begin position="432"/>
        <end position="463"/>
    </location>
</feature>
<feature type="signal peptide" evidence="11">
    <location>
        <begin position="1"/>
        <end position="35"/>
    </location>
</feature>
<dbReference type="GO" id="GO:0008270">
    <property type="term" value="F:zinc ion binding"/>
    <property type="evidence" value="ECO:0007669"/>
    <property type="project" value="UniProtKB-KW"/>
</dbReference>
<dbReference type="SUPFAM" id="SSF52025">
    <property type="entry name" value="PA domain"/>
    <property type="match status" value="1"/>
</dbReference>
<evidence type="ECO:0000256" key="3">
    <source>
        <dbReference type="ARBA" id="ARBA00022723"/>
    </source>
</evidence>
<accession>A0A0A9Z1K2</accession>
<evidence type="ECO:0000259" key="12">
    <source>
        <dbReference type="PROSITE" id="PS50089"/>
    </source>
</evidence>
<evidence type="ECO:0000256" key="11">
    <source>
        <dbReference type="SAM" id="SignalP"/>
    </source>
</evidence>
<feature type="compositionally biased region" description="Basic and acidic residues" evidence="9">
    <location>
        <begin position="452"/>
        <end position="463"/>
    </location>
</feature>
<keyword evidence="2 10" id="KW-0812">Transmembrane</keyword>
<keyword evidence="4 8" id="KW-0863">Zinc-finger</keyword>
<dbReference type="InterPro" id="IPR046450">
    <property type="entry name" value="PA_dom_sf"/>
</dbReference>
<sequence>GNRLLSRFGSPRRMSLRPFLLAFAALALNPCVCSPEPIDPEQDCHATAFIGTVYRDQGGTEYAMRSEIGAYADGYETFASGALFKPPDDVGCSAPQEERDEPWVALVRRGGCSIETKIENALRGKATGIIIYSSRDSLNLNKAKVTRKYQGTISVVFTYKWKGDELRTLLSADIKVLVELSLANPCVRINTNNDRNMKLFSISFLCFLVLSISVAWMVFYYVQRYRDLQARERKARGYSEADEKALKAIPTKTIKANDQLLKDEMECCAICIDPYRQLEVVRTLSCNHEFHKDCIDPWLLENRTCPMCKKDILRHYGSVFLGSQESIIQVVAEEAARLAGPSTPGPHGIQVVIVVDGMDDVSETSRASSPAPSDANELQILTERVQPINTDVAYIASSSTSLMTVDSAHEAMSFVGSCEEVTVDSELTEVITDHSDVEVDEPENEKSVSVIDESRTVESENKS</sequence>
<evidence type="ECO:0000256" key="8">
    <source>
        <dbReference type="PROSITE-ProRule" id="PRU00175"/>
    </source>
</evidence>
<feature type="non-terminal residue" evidence="13">
    <location>
        <position position="1"/>
    </location>
</feature>
<evidence type="ECO:0000256" key="4">
    <source>
        <dbReference type="ARBA" id="ARBA00022771"/>
    </source>
</evidence>
<dbReference type="AlphaFoldDB" id="A0A0A9Z1K2"/>
<keyword evidence="6 10" id="KW-1133">Transmembrane helix</keyword>
<dbReference type="Gene3D" id="3.50.30.30">
    <property type="match status" value="1"/>
</dbReference>
<gene>
    <name evidence="13" type="primary">gol</name>
    <name evidence="13" type="ORF">CM83_48257</name>
</gene>
<feature type="transmembrane region" description="Helical" evidence="10">
    <location>
        <begin position="199"/>
        <end position="222"/>
    </location>
</feature>
<feature type="chain" id="PRO_5002072795" evidence="11">
    <location>
        <begin position="36"/>
        <end position="463"/>
    </location>
</feature>
<name>A0A0A9Z1K2_LYGHE</name>
<dbReference type="InterPro" id="IPR001841">
    <property type="entry name" value="Znf_RING"/>
</dbReference>
<keyword evidence="3" id="KW-0479">Metal-binding</keyword>
<dbReference type="InterPro" id="IPR013083">
    <property type="entry name" value="Znf_RING/FYVE/PHD"/>
</dbReference>
<reference evidence="13" key="2">
    <citation type="submission" date="2014-07" db="EMBL/GenBank/DDBJ databases">
        <authorList>
            <person name="Hull J."/>
        </authorList>
    </citation>
    <scope>NUCLEOTIDE SEQUENCE</scope>
</reference>
<dbReference type="PROSITE" id="PS50089">
    <property type="entry name" value="ZF_RING_2"/>
    <property type="match status" value="1"/>
</dbReference>
<evidence type="ECO:0000256" key="9">
    <source>
        <dbReference type="SAM" id="MobiDB-lite"/>
    </source>
</evidence>
<dbReference type="FunFam" id="3.30.40.10:FF:000009">
    <property type="entry name" value="E3 ubiquitin-protein ligase RNF130"/>
    <property type="match status" value="1"/>
</dbReference>
<evidence type="ECO:0000256" key="10">
    <source>
        <dbReference type="SAM" id="Phobius"/>
    </source>
</evidence>
<dbReference type="SUPFAM" id="SSF57850">
    <property type="entry name" value="RING/U-box"/>
    <property type="match status" value="1"/>
</dbReference>
<evidence type="ECO:0000256" key="7">
    <source>
        <dbReference type="ARBA" id="ARBA00023136"/>
    </source>
</evidence>
<feature type="domain" description="RING-type" evidence="12">
    <location>
        <begin position="268"/>
        <end position="309"/>
    </location>
</feature>
<dbReference type="Pfam" id="PF13639">
    <property type="entry name" value="zf-RING_2"/>
    <property type="match status" value="1"/>
</dbReference>
<dbReference type="InterPro" id="IPR003137">
    <property type="entry name" value="PA_domain"/>
</dbReference>
<dbReference type="PANTHER" id="PTHR46539">
    <property type="entry name" value="E3 UBIQUITIN-PROTEIN LIGASE ATL42"/>
    <property type="match status" value="1"/>
</dbReference>
<evidence type="ECO:0000256" key="6">
    <source>
        <dbReference type="ARBA" id="ARBA00022989"/>
    </source>
</evidence>
<dbReference type="Pfam" id="PF02225">
    <property type="entry name" value="PA"/>
    <property type="match status" value="1"/>
</dbReference>
<evidence type="ECO:0000256" key="2">
    <source>
        <dbReference type="ARBA" id="ARBA00022692"/>
    </source>
</evidence>
<dbReference type="PANTHER" id="PTHR46539:SF23">
    <property type="entry name" value="RING-TYPE DOMAIN-CONTAINING PROTEIN"/>
    <property type="match status" value="1"/>
</dbReference>
<evidence type="ECO:0000256" key="1">
    <source>
        <dbReference type="ARBA" id="ARBA00004167"/>
    </source>
</evidence>
<proteinExistence type="predicted"/>
<dbReference type="EMBL" id="GBHO01007924">
    <property type="protein sequence ID" value="JAG35680.1"/>
    <property type="molecule type" value="Transcribed_RNA"/>
</dbReference>
<protein>
    <submittedName>
        <fullName evidence="13">Protein goliath</fullName>
    </submittedName>
</protein>